<name>A0A4C1UNS0_EUMVA</name>
<feature type="region of interest" description="Disordered" evidence="1">
    <location>
        <begin position="79"/>
        <end position="105"/>
    </location>
</feature>
<evidence type="ECO:0000313" key="3">
    <source>
        <dbReference type="Proteomes" id="UP000299102"/>
    </source>
</evidence>
<dbReference type="Proteomes" id="UP000299102">
    <property type="component" value="Unassembled WGS sequence"/>
</dbReference>
<keyword evidence="3" id="KW-1185">Reference proteome</keyword>
<dbReference type="EMBL" id="BGZK01000199">
    <property type="protein sequence ID" value="GBP27840.1"/>
    <property type="molecule type" value="Genomic_DNA"/>
</dbReference>
<comment type="caution">
    <text evidence="2">The sequence shown here is derived from an EMBL/GenBank/DDBJ whole genome shotgun (WGS) entry which is preliminary data.</text>
</comment>
<sequence>MASAYRSRLIRVSGGVSNTLAERGDCGLTCLKQGFCPAAGHQLSLTRTSCTRWTFPDLYRRQETSIVFDATIAEYTSGPAAGGAARRTDGRLIRGGELSGRRASP</sequence>
<protein>
    <submittedName>
        <fullName evidence="2">Uncharacterized protein</fullName>
    </submittedName>
</protein>
<organism evidence="2 3">
    <name type="scientific">Eumeta variegata</name>
    <name type="common">Bagworm moth</name>
    <name type="synonym">Eumeta japonica</name>
    <dbReference type="NCBI Taxonomy" id="151549"/>
    <lineage>
        <taxon>Eukaryota</taxon>
        <taxon>Metazoa</taxon>
        <taxon>Ecdysozoa</taxon>
        <taxon>Arthropoda</taxon>
        <taxon>Hexapoda</taxon>
        <taxon>Insecta</taxon>
        <taxon>Pterygota</taxon>
        <taxon>Neoptera</taxon>
        <taxon>Endopterygota</taxon>
        <taxon>Lepidoptera</taxon>
        <taxon>Glossata</taxon>
        <taxon>Ditrysia</taxon>
        <taxon>Tineoidea</taxon>
        <taxon>Psychidae</taxon>
        <taxon>Oiketicinae</taxon>
        <taxon>Eumeta</taxon>
    </lineage>
</organism>
<proteinExistence type="predicted"/>
<evidence type="ECO:0000313" key="2">
    <source>
        <dbReference type="EMBL" id="GBP27840.1"/>
    </source>
</evidence>
<reference evidence="2 3" key="1">
    <citation type="journal article" date="2019" name="Commun. Biol.">
        <title>The bagworm genome reveals a unique fibroin gene that provides high tensile strength.</title>
        <authorList>
            <person name="Kono N."/>
            <person name="Nakamura H."/>
            <person name="Ohtoshi R."/>
            <person name="Tomita M."/>
            <person name="Numata K."/>
            <person name="Arakawa K."/>
        </authorList>
    </citation>
    <scope>NUCLEOTIDE SEQUENCE [LARGE SCALE GENOMIC DNA]</scope>
</reference>
<dbReference type="AlphaFoldDB" id="A0A4C1UNS0"/>
<accession>A0A4C1UNS0</accession>
<evidence type="ECO:0000256" key="1">
    <source>
        <dbReference type="SAM" id="MobiDB-lite"/>
    </source>
</evidence>
<gene>
    <name evidence="2" type="ORF">EVAR_94244_1</name>
</gene>